<feature type="transmembrane region" description="Helical" evidence="1">
    <location>
        <begin position="251"/>
        <end position="268"/>
    </location>
</feature>
<keyword evidence="1" id="KW-0812">Transmembrane</keyword>
<sequence>MNKLKFSTLLILIGGIVLILLAGFKPIGLDRDSQNYVNMIQASFNIDDLYLREPSFNLLQLLNEIIFSGSTTSFFLIFAVLGVALKIYAIQKGSDYPLLSFVLYVFFYYILHDLTQIRVGVASALFLLAINDKINNHKRKAIIKIIIAVSFHYSAIIGLLLFILNGKRFNKLLYFILPTIGILLSILLTTNTFSIATAYMPSVFAQKINTYIILQDRGSFNKINLFNFYYSGLLLIYYSLIFIIKENDFKNILYLKFLGFGLFFFYALSFLPVLAFRISEFYCIVIIILFANVSKYFKQLYLFQALIFTFGLGYFVTQGLMNNINL</sequence>
<accession>A0ABU7UC87</accession>
<feature type="transmembrane region" description="Helical" evidence="1">
    <location>
        <begin position="65"/>
        <end position="89"/>
    </location>
</feature>
<keyword evidence="1" id="KW-1133">Transmembrane helix</keyword>
<protein>
    <submittedName>
        <fullName evidence="2">EpsG family protein</fullName>
    </submittedName>
</protein>
<evidence type="ECO:0000313" key="3">
    <source>
        <dbReference type="Proteomes" id="UP001335910"/>
    </source>
</evidence>
<dbReference type="InterPro" id="IPR049458">
    <property type="entry name" value="EpsG-like"/>
</dbReference>
<evidence type="ECO:0000313" key="2">
    <source>
        <dbReference type="EMBL" id="MEE9684328.1"/>
    </source>
</evidence>
<keyword evidence="1" id="KW-0472">Membrane</keyword>
<feature type="transmembrane region" description="Helical" evidence="1">
    <location>
        <begin position="7"/>
        <end position="24"/>
    </location>
</feature>
<feature type="transmembrane region" description="Helical" evidence="1">
    <location>
        <begin position="300"/>
        <end position="321"/>
    </location>
</feature>
<keyword evidence="3" id="KW-1185">Reference proteome</keyword>
<feature type="transmembrane region" description="Helical" evidence="1">
    <location>
        <begin position="226"/>
        <end position="244"/>
    </location>
</feature>
<reference evidence="2 3" key="1">
    <citation type="submission" date="2023-10" db="EMBL/GenBank/DDBJ databases">
        <title>Wastewater isolates of ESBL- and carbapenemase-producing Gram-negative bacteria from New Zealand.</title>
        <authorList>
            <person name="Straub C."/>
            <person name="Weaver L."/>
            <person name="Cornelius A."/>
            <person name="Mcgill E."/>
            <person name="Dyet K."/>
            <person name="White L."/>
            <person name="Pattis I."/>
        </authorList>
    </citation>
    <scope>NUCLEOTIDE SEQUENCE [LARGE SCALE GENOMIC DNA]</scope>
    <source>
        <strain evidence="2 3">ESBL35</strain>
    </source>
</reference>
<evidence type="ECO:0000256" key="1">
    <source>
        <dbReference type="SAM" id="Phobius"/>
    </source>
</evidence>
<feature type="transmembrane region" description="Helical" evidence="1">
    <location>
        <begin position="274"/>
        <end position="293"/>
    </location>
</feature>
<organism evidence="2 3">
    <name type="scientific">Lelliottia amnigena</name>
    <name type="common">Enterobacter amnigenus</name>
    <dbReference type="NCBI Taxonomy" id="61646"/>
    <lineage>
        <taxon>Bacteria</taxon>
        <taxon>Pseudomonadati</taxon>
        <taxon>Pseudomonadota</taxon>
        <taxon>Gammaproteobacteria</taxon>
        <taxon>Enterobacterales</taxon>
        <taxon>Enterobacteriaceae</taxon>
        <taxon>Lelliottia</taxon>
    </lineage>
</organism>
<dbReference type="RefSeq" id="WP_331389848.1">
    <property type="nucleotide sequence ID" value="NZ_JAZKLB010000001.1"/>
</dbReference>
<name>A0ABU7UC87_LELAM</name>
<dbReference type="Pfam" id="PF14897">
    <property type="entry name" value="EpsG"/>
    <property type="match status" value="1"/>
</dbReference>
<proteinExistence type="predicted"/>
<feature type="transmembrane region" description="Helical" evidence="1">
    <location>
        <begin position="142"/>
        <end position="165"/>
    </location>
</feature>
<dbReference type="EMBL" id="JAZKLI010000001">
    <property type="protein sequence ID" value="MEE9684328.1"/>
    <property type="molecule type" value="Genomic_DNA"/>
</dbReference>
<feature type="transmembrane region" description="Helical" evidence="1">
    <location>
        <begin position="101"/>
        <end position="130"/>
    </location>
</feature>
<gene>
    <name evidence="2" type="ORF">V4839_12705</name>
</gene>
<dbReference type="Proteomes" id="UP001335910">
    <property type="component" value="Unassembled WGS sequence"/>
</dbReference>
<comment type="caution">
    <text evidence="2">The sequence shown here is derived from an EMBL/GenBank/DDBJ whole genome shotgun (WGS) entry which is preliminary data.</text>
</comment>
<feature type="transmembrane region" description="Helical" evidence="1">
    <location>
        <begin position="172"/>
        <end position="196"/>
    </location>
</feature>